<accession>A0A1I7SP16</accession>
<evidence type="ECO:0000313" key="3">
    <source>
        <dbReference type="WBParaSite" id="BXY_1480600.1"/>
    </source>
</evidence>
<proteinExistence type="predicted"/>
<evidence type="ECO:0000256" key="1">
    <source>
        <dbReference type="SAM" id="MobiDB-lite"/>
    </source>
</evidence>
<organism evidence="2 3">
    <name type="scientific">Bursaphelenchus xylophilus</name>
    <name type="common">Pinewood nematode worm</name>
    <name type="synonym">Aphelenchoides xylophilus</name>
    <dbReference type="NCBI Taxonomy" id="6326"/>
    <lineage>
        <taxon>Eukaryota</taxon>
        <taxon>Metazoa</taxon>
        <taxon>Ecdysozoa</taxon>
        <taxon>Nematoda</taxon>
        <taxon>Chromadorea</taxon>
        <taxon>Rhabditida</taxon>
        <taxon>Tylenchina</taxon>
        <taxon>Tylenchomorpha</taxon>
        <taxon>Aphelenchoidea</taxon>
        <taxon>Aphelenchoididae</taxon>
        <taxon>Bursaphelenchus</taxon>
    </lineage>
</organism>
<dbReference type="AlphaFoldDB" id="A0A1I7SP16"/>
<reference evidence="3" key="1">
    <citation type="submission" date="2016-11" db="UniProtKB">
        <authorList>
            <consortium name="WormBaseParasite"/>
        </authorList>
    </citation>
    <scope>IDENTIFICATION</scope>
</reference>
<feature type="region of interest" description="Disordered" evidence="1">
    <location>
        <begin position="1"/>
        <end position="24"/>
    </location>
</feature>
<protein>
    <submittedName>
        <fullName evidence="3">Protein kinase domain-containing protein</fullName>
    </submittedName>
</protein>
<dbReference type="WBParaSite" id="BXY_1480600.1">
    <property type="protein sequence ID" value="BXY_1480600.1"/>
    <property type="gene ID" value="BXY_1480600"/>
</dbReference>
<feature type="compositionally biased region" description="Basic and acidic residues" evidence="1">
    <location>
        <begin position="1"/>
        <end position="12"/>
    </location>
</feature>
<dbReference type="Proteomes" id="UP000095284">
    <property type="component" value="Unplaced"/>
</dbReference>
<sequence>MKHDESSRDKQKTASAAKKRPNRMDRVSMLGKCQSTLNSVEANTTLSTENIDTSFEKDLDTKFVIQVGEVAEGTEVGAGNFAVVRK</sequence>
<name>A0A1I7SP16_BURXY</name>
<evidence type="ECO:0000313" key="2">
    <source>
        <dbReference type="Proteomes" id="UP000095284"/>
    </source>
</evidence>